<feature type="region of interest" description="Disordered" evidence="1">
    <location>
        <begin position="37"/>
        <end position="59"/>
    </location>
</feature>
<name>A0A2L0UZD9_9CAUD</name>
<accession>A0A2L0UZD9</accession>
<dbReference type="GeneID" id="40088118"/>
<evidence type="ECO:0000313" key="2">
    <source>
        <dbReference type="EMBL" id="AUZ94912.1"/>
    </source>
</evidence>
<keyword evidence="3" id="KW-1185">Reference proteome</keyword>
<sequence length="59" mass="6744">MNDEQREKLKEFIKKHTEEICKTPESALAYLVKLGTHTPEGNLTPEYGGPPRTTDEKNE</sequence>
<organism evidence="2 3">
    <name type="scientific">Agrobacterium phage Atu_ph07</name>
    <dbReference type="NCBI Taxonomy" id="2024264"/>
    <lineage>
        <taxon>Viruses</taxon>
        <taxon>Duplodnaviria</taxon>
        <taxon>Heunggongvirae</taxon>
        <taxon>Uroviricota</taxon>
        <taxon>Caudoviricetes</taxon>
        <taxon>Polybotosvirus</taxon>
        <taxon>Polybotosvirus Atuph07</taxon>
    </lineage>
</organism>
<evidence type="ECO:0000256" key="1">
    <source>
        <dbReference type="SAM" id="MobiDB-lite"/>
    </source>
</evidence>
<dbReference type="Proteomes" id="UP000223025">
    <property type="component" value="Segment"/>
</dbReference>
<reference evidence="2 3" key="1">
    <citation type="submission" date="2017-06" db="EMBL/GenBank/DDBJ databases">
        <authorList>
            <person name="Kim H.J."/>
            <person name="Triplett B.A."/>
        </authorList>
    </citation>
    <scope>NUCLEOTIDE SEQUENCE [LARGE SCALE GENOMIC DNA]</scope>
</reference>
<dbReference type="EMBL" id="MF403008">
    <property type="protein sequence ID" value="AUZ94912.1"/>
    <property type="molecule type" value="Genomic_DNA"/>
</dbReference>
<proteinExistence type="predicted"/>
<dbReference type="KEGG" id="vg:40088118"/>
<dbReference type="RefSeq" id="YP_009611780.1">
    <property type="nucleotide sequence ID" value="NC_042013.1"/>
</dbReference>
<protein>
    <submittedName>
        <fullName evidence="2">Uncharacterized protein</fullName>
    </submittedName>
</protein>
<evidence type="ECO:0000313" key="3">
    <source>
        <dbReference type="Proteomes" id="UP000223025"/>
    </source>
</evidence>